<dbReference type="GO" id="GO:0000981">
    <property type="term" value="F:DNA-binding transcription factor activity, RNA polymerase II-specific"/>
    <property type="evidence" value="ECO:0007669"/>
    <property type="project" value="TreeGrafter"/>
</dbReference>
<keyword evidence="4 7" id="KW-0863">Zinc-finger</keyword>
<dbReference type="EMBL" id="PPHD01110417">
    <property type="protein sequence ID" value="POI19050.1"/>
    <property type="molecule type" value="Genomic_DNA"/>
</dbReference>
<keyword evidence="6" id="KW-0539">Nucleus</keyword>
<dbReference type="InterPro" id="IPR036236">
    <property type="entry name" value="Znf_C2H2_sf"/>
</dbReference>
<dbReference type="SUPFAM" id="SSF57667">
    <property type="entry name" value="beta-beta-alpha zinc fingers"/>
    <property type="match status" value="1"/>
</dbReference>
<evidence type="ECO:0000313" key="10">
    <source>
        <dbReference type="EMBL" id="POI19050.1"/>
    </source>
</evidence>
<dbReference type="Proteomes" id="UP000237246">
    <property type="component" value="Unassembled WGS sequence"/>
</dbReference>
<keyword evidence="3" id="KW-0677">Repeat</keyword>
<gene>
    <name evidence="10" type="ORF">CIB84_017206</name>
</gene>
<comment type="caution">
    <text evidence="10">The sequence shown here is derived from an EMBL/GenBank/DDBJ whole genome shotgun (WGS) entry which is preliminary data.</text>
</comment>
<keyword evidence="5" id="KW-0862">Zinc</keyword>
<accession>A0A2P4S4K0</accession>
<sequence>GAALPQVAHLRAHVLIHTGEKPYPCEICGTRFRHLQTLKSHLRIHTGEKPYHVSDRPPFFRDWDANKPKGWEGTRSFTWACCSSMASIRNWVHQNCFPILPPFWKKVTLLKGQPPAACGDGERSCVAACRALLGSRLGGSAASPLLLPLHLHFLYSIRATGTVHGGGEDGRCCLATTSNVILPTSCLCFLLCSVRSATCTSATKASCGCTCGRSTGPSQTPRCSTASRPTRCLRSSPRLAEGQGFPRRRSEGSCPKDTCNTLTEKEK</sequence>
<dbReference type="InterPro" id="IPR013087">
    <property type="entry name" value="Znf_C2H2_type"/>
</dbReference>
<protein>
    <recommendedName>
        <fullName evidence="9">C2H2-type domain-containing protein</fullName>
    </recommendedName>
</protein>
<name>A0A2P4S4K0_BAMTH</name>
<dbReference type="Gene3D" id="3.30.160.60">
    <property type="entry name" value="Classic Zinc Finger"/>
    <property type="match status" value="2"/>
</dbReference>
<feature type="domain" description="C2H2-type" evidence="9">
    <location>
        <begin position="23"/>
        <end position="50"/>
    </location>
</feature>
<dbReference type="SMART" id="SM00355">
    <property type="entry name" value="ZnF_C2H2"/>
    <property type="match status" value="1"/>
</dbReference>
<dbReference type="GO" id="GO:0008270">
    <property type="term" value="F:zinc ion binding"/>
    <property type="evidence" value="ECO:0007669"/>
    <property type="project" value="UniProtKB-KW"/>
</dbReference>
<dbReference type="PROSITE" id="PS00028">
    <property type="entry name" value="ZINC_FINGER_C2H2_1"/>
    <property type="match status" value="1"/>
</dbReference>
<evidence type="ECO:0000256" key="6">
    <source>
        <dbReference type="ARBA" id="ARBA00023242"/>
    </source>
</evidence>
<feature type="non-terminal residue" evidence="10">
    <location>
        <position position="1"/>
    </location>
</feature>
<keyword evidence="11" id="KW-1185">Reference proteome</keyword>
<evidence type="ECO:0000256" key="3">
    <source>
        <dbReference type="ARBA" id="ARBA00022737"/>
    </source>
</evidence>
<evidence type="ECO:0000256" key="4">
    <source>
        <dbReference type="ARBA" id="ARBA00022771"/>
    </source>
</evidence>
<evidence type="ECO:0000256" key="8">
    <source>
        <dbReference type="SAM" id="MobiDB-lite"/>
    </source>
</evidence>
<evidence type="ECO:0000259" key="9">
    <source>
        <dbReference type="PROSITE" id="PS50157"/>
    </source>
</evidence>
<evidence type="ECO:0000313" key="11">
    <source>
        <dbReference type="Proteomes" id="UP000237246"/>
    </source>
</evidence>
<dbReference type="AlphaFoldDB" id="A0A2P4S4K0"/>
<dbReference type="OrthoDB" id="7327383at2759"/>
<dbReference type="PROSITE" id="PS50157">
    <property type="entry name" value="ZINC_FINGER_C2H2_2"/>
    <property type="match status" value="1"/>
</dbReference>
<organism evidence="10 11">
    <name type="scientific">Bambusicola thoracicus</name>
    <name type="common">Chinese bamboo-partridge</name>
    <name type="synonym">Perdix thoracica</name>
    <dbReference type="NCBI Taxonomy" id="9083"/>
    <lineage>
        <taxon>Eukaryota</taxon>
        <taxon>Metazoa</taxon>
        <taxon>Chordata</taxon>
        <taxon>Craniata</taxon>
        <taxon>Vertebrata</taxon>
        <taxon>Euteleostomi</taxon>
        <taxon>Archelosauria</taxon>
        <taxon>Archosauria</taxon>
        <taxon>Dinosauria</taxon>
        <taxon>Saurischia</taxon>
        <taxon>Theropoda</taxon>
        <taxon>Coelurosauria</taxon>
        <taxon>Aves</taxon>
        <taxon>Neognathae</taxon>
        <taxon>Galloanserae</taxon>
        <taxon>Galliformes</taxon>
        <taxon>Phasianidae</taxon>
        <taxon>Perdicinae</taxon>
        <taxon>Bambusicola</taxon>
    </lineage>
</organism>
<evidence type="ECO:0000256" key="2">
    <source>
        <dbReference type="ARBA" id="ARBA00022723"/>
    </source>
</evidence>
<proteinExistence type="predicted"/>
<dbReference type="PANTHER" id="PTHR24394">
    <property type="entry name" value="ZINC FINGER PROTEIN"/>
    <property type="match status" value="1"/>
</dbReference>
<dbReference type="FunFam" id="3.30.160.60:FF:000457">
    <property type="entry name" value="B-cell lymphoma 6 protein-like"/>
    <property type="match status" value="1"/>
</dbReference>
<evidence type="ECO:0000256" key="7">
    <source>
        <dbReference type="PROSITE-ProRule" id="PRU00042"/>
    </source>
</evidence>
<feature type="compositionally biased region" description="Polar residues" evidence="8">
    <location>
        <begin position="258"/>
        <end position="267"/>
    </location>
</feature>
<dbReference type="PANTHER" id="PTHR24394:SF36">
    <property type="entry name" value="B-CELL LYMPHOMA 6 PROTEIN ISOFORM X1"/>
    <property type="match status" value="1"/>
</dbReference>
<dbReference type="GO" id="GO:0005634">
    <property type="term" value="C:nucleus"/>
    <property type="evidence" value="ECO:0007669"/>
    <property type="project" value="UniProtKB-SubCell"/>
</dbReference>
<feature type="region of interest" description="Disordered" evidence="8">
    <location>
        <begin position="236"/>
        <end position="267"/>
    </location>
</feature>
<comment type="subcellular location">
    <subcellularLocation>
        <location evidence="1">Nucleus</location>
    </subcellularLocation>
</comment>
<keyword evidence="2" id="KW-0479">Metal-binding</keyword>
<evidence type="ECO:0000256" key="5">
    <source>
        <dbReference type="ARBA" id="ARBA00022833"/>
    </source>
</evidence>
<reference evidence="10 11" key="1">
    <citation type="submission" date="2018-01" db="EMBL/GenBank/DDBJ databases">
        <title>Comparison of the Chinese Bamboo Partridge and Red Junglefowl genome sequences highlights the importance of demography in genome evolution.</title>
        <authorList>
            <person name="Tiley G.P."/>
            <person name="Kimball R.T."/>
            <person name="Braun E.L."/>
            <person name="Burleigh J.G."/>
        </authorList>
    </citation>
    <scope>NUCLEOTIDE SEQUENCE [LARGE SCALE GENOMIC DNA]</scope>
    <source>
        <strain evidence="10">RTK389</strain>
        <tissue evidence="10">Blood</tissue>
    </source>
</reference>
<evidence type="ECO:0000256" key="1">
    <source>
        <dbReference type="ARBA" id="ARBA00004123"/>
    </source>
</evidence>